<dbReference type="GO" id="GO:0045454">
    <property type="term" value="P:cell redox homeostasis"/>
    <property type="evidence" value="ECO:0007669"/>
    <property type="project" value="TreeGrafter"/>
</dbReference>
<feature type="domain" description="Thiol:disulfide interchange protein DsbD N-terminal" evidence="9">
    <location>
        <begin position="46"/>
        <end position="141"/>
    </location>
</feature>
<feature type="transmembrane region" description="Helical" evidence="6">
    <location>
        <begin position="554"/>
        <end position="571"/>
    </location>
</feature>
<keyword evidence="11" id="KW-1185">Reference proteome</keyword>
<dbReference type="Pfam" id="PF13899">
    <property type="entry name" value="Thioredoxin_7"/>
    <property type="match status" value="1"/>
</dbReference>
<evidence type="ECO:0000313" key="10">
    <source>
        <dbReference type="EMBL" id="MUU79697.1"/>
    </source>
</evidence>
<accession>A0A6L6UFX9</accession>
<feature type="transmembrane region" description="Helical" evidence="6">
    <location>
        <begin position="447"/>
        <end position="470"/>
    </location>
</feature>
<evidence type="ECO:0000256" key="6">
    <source>
        <dbReference type="SAM" id="Phobius"/>
    </source>
</evidence>
<dbReference type="SUPFAM" id="SSF52833">
    <property type="entry name" value="Thioredoxin-like"/>
    <property type="match status" value="1"/>
</dbReference>
<dbReference type="GO" id="GO:0016020">
    <property type="term" value="C:membrane"/>
    <property type="evidence" value="ECO:0007669"/>
    <property type="project" value="UniProtKB-SubCell"/>
</dbReference>
<dbReference type="InterPro" id="IPR028250">
    <property type="entry name" value="DsbDN"/>
</dbReference>
<evidence type="ECO:0000256" key="2">
    <source>
        <dbReference type="ARBA" id="ARBA00022692"/>
    </source>
</evidence>
<keyword evidence="5 6" id="KW-0472">Membrane</keyword>
<dbReference type="PANTHER" id="PTHR32234:SF0">
    <property type="entry name" value="THIOL:DISULFIDE INTERCHANGE PROTEIN DSBD"/>
    <property type="match status" value="1"/>
</dbReference>
<feature type="domain" description="Cytochrome C biogenesis protein transmembrane" evidence="8">
    <location>
        <begin position="327"/>
        <end position="539"/>
    </location>
</feature>
<feature type="transmembrane region" description="Helical" evidence="6">
    <location>
        <begin position="482"/>
        <end position="505"/>
    </location>
</feature>
<dbReference type="AlphaFoldDB" id="A0A6L6UFX9"/>
<feature type="domain" description="Thiol:disulfide interchange protein DsbD N-terminal" evidence="9">
    <location>
        <begin position="189"/>
        <end position="295"/>
    </location>
</feature>
<dbReference type="InterPro" id="IPR036249">
    <property type="entry name" value="Thioredoxin-like_sf"/>
</dbReference>
<dbReference type="Pfam" id="PF02683">
    <property type="entry name" value="DsbD_TM"/>
    <property type="match status" value="1"/>
</dbReference>
<dbReference type="RefSeq" id="WP_157364757.1">
    <property type="nucleotide sequence ID" value="NZ_WOWS01000007.1"/>
</dbReference>
<gene>
    <name evidence="10" type="ORF">GN138_14695</name>
</gene>
<feature type="transmembrane region" description="Helical" evidence="6">
    <location>
        <begin position="371"/>
        <end position="393"/>
    </location>
</feature>
<evidence type="ECO:0000313" key="11">
    <source>
        <dbReference type="Proteomes" id="UP000478208"/>
    </source>
</evidence>
<sequence length="799" mass="89054">MNIKKVLLLCLLVFAFNANAQVFDPVKWETKTEKISETEYNLISIATIEAGWHLYSQVVPEGGPIATTFNYTTDSDIELLSNTKEDDGHTVDDPVFDMKIKFFENKAQFTQRIKVINKEVSLVNGEVEFMVCDDEKCMPPNYIDLIFNLKKAKDVDVAVEESTTTLDFNATKPKILEPVKWSTSVEKNETNEFILVATATIDKGWKLYAQNIEEGGPIPTSFNYTLKEGVDLVGTTIEENGRESMDKVFDMKIKYFKDKTEFRQKIKVSNTEISSISGEVGFMSCDDTQCTAPTYVDLEYDLTKSVAVKKNVDYIQSETEEEREGLWTIFILGLGAGFIALFTPCVFPLIPMTVSFFTKQSKTKSQGVKNALIYGLCIIVIYVILGTGVVAIFGASAINEFSTGVTFNLVFFVILVIFAISFLGAFEIMLPNSWANKIDRKADKGGYTGIFFMALALAIVSFSCTGPFVGNIIVLSATTGGLAPMIGMLGFSLALALPFGLFAAFPGWLNSLPKSGGWLNTVKVVLGFLELAFAFKFLSQADLVLQLHFLEREVFIAIWIAIFGTLALYLFGKIQLPHDSPLKHISVGRLMLGLLTLSFTVYMIPGLWGAPLNLISAFPPPIDYSESPYGVGNSKGGGTTSHSDLPEGAHLLAPHDILAFNDYDEGLAYAKKINKPVMLDFTGWACVNCRKMEQNVWVKPEILNKLKNDVVLISLYVDEKIDFPEGEAPDSKLKPGKKLRNKGQKWSEMQTIKYKTNTQPFYVLMDHNEENLNNPVAYTPDAKEYNEWLIEGIRNFKKH</sequence>
<evidence type="ECO:0000256" key="5">
    <source>
        <dbReference type="ARBA" id="ARBA00023136"/>
    </source>
</evidence>
<comment type="caution">
    <text evidence="10">The sequence shown here is derived from an EMBL/GenBank/DDBJ whole genome shotgun (WGS) entry which is preliminary data.</text>
</comment>
<proteinExistence type="predicted"/>
<feature type="transmembrane region" description="Helical" evidence="6">
    <location>
        <begin position="326"/>
        <end position="350"/>
    </location>
</feature>
<evidence type="ECO:0000259" key="8">
    <source>
        <dbReference type="Pfam" id="PF02683"/>
    </source>
</evidence>
<feature type="transmembrane region" description="Helical" evidence="6">
    <location>
        <begin position="517"/>
        <end position="534"/>
    </location>
</feature>
<evidence type="ECO:0000259" key="9">
    <source>
        <dbReference type="Pfam" id="PF11412"/>
    </source>
</evidence>
<dbReference type="GO" id="GO:0015035">
    <property type="term" value="F:protein-disulfide reductase activity"/>
    <property type="evidence" value="ECO:0007669"/>
    <property type="project" value="TreeGrafter"/>
</dbReference>
<evidence type="ECO:0000256" key="1">
    <source>
        <dbReference type="ARBA" id="ARBA00004141"/>
    </source>
</evidence>
<feature type="transmembrane region" description="Helical" evidence="6">
    <location>
        <begin position="405"/>
        <end position="426"/>
    </location>
</feature>
<evidence type="ECO:0000256" key="7">
    <source>
        <dbReference type="SAM" id="SignalP"/>
    </source>
</evidence>
<reference evidence="10 11" key="1">
    <citation type="submission" date="2019-12" db="EMBL/GenBank/DDBJ databases">
        <authorList>
            <person name="Li J."/>
        </authorList>
    </citation>
    <scope>NUCLEOTIDE SEQUENCE [LARGE SCALE GENOMIC DNA]</scope>
    <source>
        <strain evidence="10 11">HL2-2</strain>
    </source>
</reference>
<feature type="signal peptide" evidence="7">
    <location>
        <begin position="1"/>
        <end position="20"/>
    </location>
</feature>
<evidence type="ECO:0000256" key="3">
    <source>
        <dbReference type="ARBA" id="ARBA00022748"/>
    </source>
</evidence>
<evidence type="ECO:0000256" key="4">
    <source>
        <dbReference type="ARBA" id="ARBA00022989"/>
    </source>
</evidence>
<comment type="subcellular location">
    <subcellularLocation>
        <location evidence="1">Membrane</location>
        <topology evidence="1">Multi-pass membrane protein</topology>
    </subcellularLocation>
</comment>
<protein>
    <submittedName>
        <fullName evidence="10">Thiol:disulfide interchange protein</fullName>
    </submittedName>
</protein>
<dbReference type="GO" id="GO:0017004">
    <property type="term" value="P:cytochrome complex assembly"/>
    <property type="evidence" value="ECO:0007669"/>
    <property type="project" value="UniProtKB-KW"/>
</dbReference>
<dbReference type="InterPro" id="IPR003834">
    <property type="entry name" value="Cyt_c_assmbl_TM_dom"/>
</dbReference>
<keyword evidence="7" id="KW-0732">Signal</keyword>
<feature type="transmembrane region" description="Helical" evidence="6">
    <location>
        <begin position="592"/>
        <end position="610"/>
    </location>
</feature>
<dbReference type="Pfam" id="PF11412">
    <property type="entry name" value="DsbD_N"/>
    <property type="match status" value="2"/>
</dbReference>
<keyword evidence="4 6" id="KW-1133">Transmembrane helix</keyword>
<name>A0A6L6UFX9_9FLAO</name>
<dbReference type="PANTHER" id="PTHR32234">
    <property type="entry name" value="THIOL:DISULFIDE INTERCHANGE PROTEIN DSBD"/>
    <property type="match status" value="1"/>
</dbReference>
<dbReference type="Gene3D" id="3.40.30.10">
    <property type="entry name" value="Glutaredoxin"/>
    <property type="match status" value="1"/>
</dbReference>
<dbReference type="Proteomes" id="UP000478208">
    <property type="component" value="Unassembled WGS sequence"/>
</dbReference>
<dbReference type="EMBL" id="WOWS01000007">
    <property type="protein sequence ID" value="MUU79697.1"/>
    <property type="molecule type" value="Genomic_DNA"/>
</dbReference>
<keyword evidence="2 6" id="KW-0812">Transmembrane</keyword>
<feature type="chain" id="PRO_5027094048" evidence="7">
    <location>
        <begin position="21"/>
        <end position="799"/>
    </location>
</feature>
<organism evidence="10 11">
    <name type="scientific">Winogradskyella endarachnes</name>
    <dbReference type="NCBI Taxonomy" id="2681965"/>
    <lineage>
        <taxon>Bacteria</taxon>
        <taxon>Pseudomonadati</taxon>
        <taxon>Bacteroidota</taxon>
        <taxon>Flavobacteriia</taxon>
        <taxon>Flavobacteriales</taxon>
        <taxon>Flavobacteriaceae</taxon>
        <taxon>Winogradskyella</taxon>
    </lineage>
</organism>
<keyword evidence="3" id="KW-0201">Cytochrome c-type biogenesis</keyword>